<protein>
    <submittedName>
        <fullName evidence="2">Uncharacterized protein</fullName>
    </submittedName>
</protein>
<organism evidence="2 3">
    <name type="scientific">Chytriomyces confervae</name>
    <dbReference type="NCBI Taxonomy" id="246404"/>
    <lineage>
        <taxon>Eukaryota</taxon>
        <taxon>Fungi</taxon>
        <taxon>Fungi incertae sedis</taxon>
        <taxon>Chytridiomycota</taxon>
        <taxon>Chytridiomycota incertae sedis</taxon>
        <taxon>Chytridiomycetes</taxon>
        <taxon>Chytridiales</taxon>
        <taxon>Chytriomycetaceae</taxon>
        <taxon>Chytriomyces</taxon>
    </lineage>
</organism>
<dbReference type="AlphaFoldDB" id="A0A507FQF0"/>
<keyword evidence="3" id="KW-1185">Reference proteome</keyword>
<dbReference type="EMBL" id="QEAP01000001">
    <property type="protein sequence ID" value="TPX78651.1"/>
    <property type="molecule type" value="Genomic_DNA"/>
</dbReference>
<evidence type="ECO:0000313" key="3">
    <source>
        <dbReference type="Proteomes" id="UP000320333"/>
    </source>
</evidence>
<gene>
    <name evidence="2" type="ORF">CcCBS67573_g00039</name>
</gene>
<feature type="compositionally biased region" description="Low complexity" evidence="1">
    <location>
        <begin position="102"/>
        <end position="116"/>
    </location>
</feature>
<dbReference type="OrthoDB" id="189770at2759"/>
<dbReference type="PANTHER" id="PTHR28348">
    <property type="entry name" value="UPF0193 PROTEIN EVG1"/>
    <property type="match status" value="1"/>
</dbReference>
<reference evidence="2 3" key="1">
    <citation type="journal article" date="2019" name="Sci. Rep.">
        <title>Comparative genomics of chytrid fungi reveal insights into the obligate biotrophic and pathogenic lifestyle of Synchytrium endobioticum.</title>
        <authorList>
            <person name="van de Vossenberg B.T.L.H."/>
            <person name="Warris S."/>
            <person name="Nguyen H.D.T."/>
            <person name="van Gent-Pelzer M.P.E."/>
            <person name="Joly D.L."/>
            <person name="van de Geest H.C."/>
            <person name="Bonants P.J.M."/>
            <person name="Smith D.S."/>
            <person name="Levesque C.A."/>
            <person name="van der Lee T.A.J."/>
        </authorList>
    </citation>
    <scope>NUCLEOTIDE SEQUENCE [LARGE SCALE GENOMIC DNA]</scope>
    <source>
        <strain evidence="2 3">CBS 675.73</strain>
    </source>
</reference>
<dbReference type="InterPro" id="IPR007914">
    <property type="entry name" value="UPF0193"/>
</dbReference>
<name>A0A507FQF0_9FUNG</name>
<comment type="caution">
    <text evidence="2">The sequence shown here is derived from an EMBL/GenBank/DDBJ whole genome shotgun (WGS) entry which is preliminary data.</text>
</comment>
<evidence type="ECO:0000256" key="1">
    <source>
        <dbReference type="SAM" id="MobiDB-lite"/>
    </source>
</evidence>
<feature type="region of interest" description="Disordered" evidence="1">
    <location>
        <begin position="24"/>
        <end position="55"/>
    </location>
</feature>
<sequence length="295" mass="32527">MEPTYTAQYPRSNLFSAASIASDAANTGRRSGLGFRTGLSRRGPPSVAESMASQDSFSAGTKTLFKSMMGASKLSSFQQRMLDDLVNSGSALPPKPTPGLAPSNRPPSSFSFSSGSTMHASQADLNAQRRLHKKQVMKSELLNPRAGLRSLSTILESDAFKEEIYRPPVTKNFVAEKCKLQKFMETDGGKNVSLIDEDLHLFNTGAHGEAARVTHGRRRGHGLGTVARAAEGPERDDIDEFDMVFKEIEERKQWLDDMVSLGRGDVYRQQIQNEISSRVKRLEQIDRERTTKSAA</sequence>
<proteinExistence type="predicted"/>
<dbReference type="PANTHER" id="PTHR28348:SF1">
    <property type="entry name" value="UPF0193 PROTEIN EVG1"/>
    <property type="match status" value="1"/>
</dbReference>
<dbReference type="Proteomes" id="UP000320333">
    <property type="component" value="Unassembled WGS sequence"/>
</dbReference>
<feature type="region of interest" description="Disordered" evidence="1">
    <location>
        <begin position="86"/>
        <end position="125"/>
    </location>
</feature>
<dbReference type="Pfam" id="PF05250">
    <property type="entry name" value="UPF0193"/>
    <property type="match status" value="1"/>
</dbReference>
<accession>A0A507FQF0</accession>
<evidence type="ECO:0000313" key="2">
    <source>
        <dbReference type="EMBL" id="TPX78651.1"/>
    </source>
</evidence>